<keyword evidence="3" id="KW-1185">Reference proteome</keyword>
<reference evidence="2 3" key="1">
    <citation type="submission" date="2022-06" db="EMBL/GenBank/DDBJ databases">
        <title>Dynamics of rice microbiomes reveals core vertical transmitted seed endophytes.</title>
        <authorList>
            <person name="Liao K."/>
            <person name="Zhang X."/>
        </authorList>
    </citation>
    <scope>NUCLEOTIDE SEQUENCE [LARGE SCALE GENOMIC DNA]</scope>
    <source>
        <strain evidence="2 3">YT10-10-1</strain>
    </source>
</reference>
<dbReference type="Proteomes" id="UP001320843">
    <property type="component" value="Unassembled WGS sequence"/>
</dbReference>
<protein>
    <recommendedName>
        <fullName evidence="1">Immunity MXAN-0049 protein domain-containing protein</fullName>
    </recommendedName>
</protein>
<evidence type="ECO:0000313" key="2">
    <source>
        <dbReference type="EMBL" id="MCW0399270.1"/>
    </source>
</evidence>
<dbReference type="InterPro" id="IPR012433">
    <property type="entry name" value="Imm11"/>
</dbReference>
<sequence length="219" mass="23924">MSELQYSEEVTRNVPRKGEFYTLRPDLRGGGPGHGVVFVNEKALRPPGRGMIRPAHGGFPPLSEIPQLRYNSREGLMPSDMESGFSGYWLVSAALKEVFESVDAGGFAFQPCKFTLEDGSLGPDYFLCDVVRTLDALDEAASTLKILTEGYPAGKYYSLAGGARLAFIKEVVGSAHIFRTPYNSQLVICDRMLRDALIAGGFGKSPNSRGVWLEDAADY</sequence>
<dbReference type="Pfam" id="PF07791">
    <property type="entry name" value="Imm11"/>
    <property type="match status" value="1"/>
</dbReference>
<gene>
    <name evidence="2" type="ORF">NB700_001826</name>
</gene>
<feature type="domain" description="Immunity MXAN-0049 protein" evidence="1">
    <location>
        <begin position="19"/>
        <end position="218"/>
    </location>
</feature>
<dbReference type="EMBL" id="JANFWR010000010">
    <property type="protein sequence ID" value="MCW0399270.1"/>
    <property type="molecule type" value="Genomic_DNA"/>
</dbReference>
<evidence type="ECO:0000313" key="3">
    <source>
        <dbReference type="Proteomes" id="UP001320843"/>
    </source>
</evidence>
<accession>A0ABT3DUU2</accession>
<evidence type="ECO:0000259" key="1">
    <source>
        <dbReference type="Pfam" id="PF07791"/>
    </source>
</evidence>
<organism evidence="2 3">
    <name type="scientific">Xanthomonas sacchari</name>
    <dbReference type="NCBI Taxonomy" id="56458"/>
    <lineage>
        <taxon>Bacteria</taxon>
        <taxon>Pseudomonadati</taxon>
        <taxon>Pseudomonadota</taxon>
        <taxon>Gammaproteobacteria</taxon>
        <taxon>Lysobacterales</taxon>
        <taxon>Lysobacteraceae</taxon>
        <taxon>Xanthomonas</taxon>
    </lineage>
</organism>
<comment type="caution">
    <text evidence="2">The sequence shown here is derived from an EMBL/GenBank/DDBJ whole genome shotgun (WGS) entry which is preliminary data.</text>
</comment>
<dbReference type="RefSeq" id="WP_267122678.1">
    <property type="nucleotide sequence ID" value="NZ_JANFWR010000010.1"/>
</dbReference>
<proteinExistence type="predicted"/>
<name>A0ABT3DUU2_9XANT</name>